<dbReference type="GO" id="GO:0004348">
    <property type="term" value="F:glucosylceramidase activity"/>
    <property type="evidence" value="ECO:0007669"/>
    <property type="project" value="UniProtKB-EC"/>
</dbReference>
<feature type="domain" description="Glycosyl-hydrolase family 116 N-terminal" evidence="3">
    <location>
        <begin position="93"/>
        <end position="400"/>
    </location>
</feature>
<dbReference type="InterPro" id="IPR052566">
    <property type="entry name" value="Non-lysos_glucosylceramidase"/>
</dbReference>
<reference evidence="5" key="1">
    <citation type="submission" date="2022-11" db="UniProtKB">
        <authorList>
            <consortium name="WormBaseParasite"/>
        </authorList>
    </citation>
    <scope>IDENTIFICATION</scope>
</reference>
<dbReference type="Proteomes" id="UP000887540">
    <property type="component" value="Unplaced"/>
</dbReference>
<dbReference type="GO" id="GO:0008422">
    <property type="term" value="F:beta-glucosidase activity"/>
    <property type="evidence" value="ECO:0007669"/>
    <property type="project" value="TreeGrafter"/>
</dbReference>
<dbReference type="Gene3D" id="1.50.10.10">
    <property type="match status" value="1"/>
</dbReference>
<evidence type="ECO:0000313" key="4">
    <source>
        <dbReference type="Proteomes" id="UP000887540"/>
    </source>
</evidence>
<dbReference type="InterPro" id="IPR012341">
    <property type="entry name" value="6hp_glycosidase-like_sf"/>
</dbReference>
<evidence type="ECO:0000313" key="5">
    <source>
        <dbReference type="WBParaSite" id="ACRNAN_scaffold1010.g21824.t1"/>
    </source>
</evidence>
<keyword evidence="1" id="KW-0443">Lipid metabolism</keyword>
<evidence type="ECO:0000259" key="3">
    <source>
        <dbReference type="Pfam" id="PF12215"/>
    </source>
</evidence>
<dbReference type="InterPro" id="IPR006775">
    <property type="entry name" value="GH116_catalytic"/>
</dbReference>
<comment type="function">
    <text evidence="1">Non-lysosomal glucosylceramidase that catalyzes the hydrolysis of glucosylceramide (GlcCer) to free glucose and ceramide.</text>
</comment>
<dbReference type="AlphaFoldDB" id="A0A914CF79"/>
<dbReference type="GO" id="GO:0006680">
    <property type="term" value="P:glucosylceramide catabolic process"/>
    <property type="evidence" value="ECO:0007669"/>
    <property type="project" value="InterPro"/>
</dbReference>
<comment type="catalytic activity">
    <reaction evidence="1">
        <text>a beta-D-glucosyl-(1&lt;-&gt;1')-N-acylsphing-4-enine + H2O = an N-acylsphing-4-enine + D-glucose</text>
        <dbReference type="Rhea" id="RHEA:13269"/>
        <dbReference type="ChEBI" id="CHEBI:4167"/>
        <dbReference type="ChEBI" id="CHEBI:15377"/>
        <dbReference type="ChEBI" id="CHEBI:22801"/>
        <dbReference type="ChEBI" id="CHEBI:52639"/>
        <dbReference type="EC" id="3.2.1.45"/>
    </reaction>
</comment>
<evidence type="ECO:0000256" key="1">
    <source>
        <dbReference type="PIRNR" id="PIRNR028944"/>
    </source>
</evidence>
<dbReference type="InterPro" id="IPR008928">
    <property type="entry name" value="6-hairpin_glycosidase_sf"/>
</dbReference>
<dbReference type="PANTHER" id="PTHR12654:SF2">
    <property type="entry name" value="NON-LYSOSOMAL GLUCOSYLCERAMIDASE"/>
    <property type="match status" value="1"/>
</dbReference>
<keyword evidence="1" id="KW-0472">Membrane</keyword>
<dbReference type="GO" id="GO:0016020">
    <property type="term" value="C:membrane"/>
    <property type="evidence" value="ECO:0007669"/>
    <property type="project" value="InterPro"/>
</dbReference>
<dbReference type="GO" id="GO:0005975">
    <property type="term" value="P:carbohydrate metabolic process"/>
    <property type="evidence" value="ECO:0007669"/>
    <property type="project" value="InterPro"/>
</dbReference>
<accession>A0A914CF79</accession>
<proteinExistence type="inferred from homology"/>
<name>A0A914CF79_9BILA</name>
<keyword evidence="1" id="KW-0326">Glycosidase</keyword>
<dbReference type="EC" id="3.2.1.45" evidence="1"/>
<organism evidence="4 5">
    <name type="scientific">Acrobeloides nanus</name>
    <dbReference type="NCBI Taxonomy" id="290746"/>
    <lineage>
        <taxon>Eukaryota</taxon>
        <taxon>Metazoa</taxon>
        <taxon>Ecdysozoa</taxon>
        <taxon>Nematoda</taxon>
        <taxon>Chromadorea</taxon>
        <taxon>Rhabditida</taxon>
        <taxon>Tylenchina</taxon>
        <taxon>Cephalobomorpha</taxon>
        <taxon>Cephaloboidea</taxon>
        <taxon>Cephalobidae</taxon>
        <taxon>Acrobeloides</taxon>
    </lineage>
</organism>
<keyword evidence="1" id="KW-0378">Hydrolase</keyword>
<dbReference type="Pfam" id="PF04685">
    <property type="entry name" value="DUF608"/>
    <property type="match status" value="1"/>
</dbReference>
<evidence type="ECO:0000259" key="2">
    <source>
        <dbReference type="Pfam" id="PF04685"/>
    </source>
</evidence>
<feature type="domain" description="Glycosyl-hydrolase family 116 catalytic region" evidence="2">
    <location>
        <begin position="465"/>
        <end position="831"/>
    </location>
</feature>
<dbReference type="Pfam" id="PF12215">
    <property type="entry name" value="Glyco_hydr_116N"/>
    <property type="match status" value="1"/>
</dbReference>
<dbReference type="PANTHER" id="PTHR12654">
    <property type="entry name" value="BILE ACID BETA-GLUCOSIDASE-RELATED"/>
    <property type="match status" value="1"/>
</dbReference>
<protein>
    <recommendedName>
        <fullName evidence="1">Non-lysosomal glucosylceramidase</fullName>
        <shortName evidence="1">NLGase</shortName>
        <ecNumber evidence="1">3.2.1.45</ecNumber>
    </recommendedName>
</protein>
<dbReference type="InterPro" id="IPR014551">
    <property type="entry name" value="B_Glucosidase_GBA2-typ"/>
</dbReference>
<dbReference type="PIRSF" id="PIRSF028944">
    <property type="entry name" value="Beta_gluc_GBA2"/>
    <property type="match status" value="1"/>
</dbReference>
<dbReference type="InterPro" id="IPR024462">
    <property type="entry name" value="GH116_N"/>
</dbReference>
<dbReference type="SUPFAM" id="SSF48208">
    <property type="entry name" value="Six-hairpin glycosidases"/>
    <property type="match status" value="1"/>
</dbReference>
<keyword evidence="4" id="KW-1185">Reference proteome</keyword>
<comment type="similarity">
    <text evidence="1">Belongs to the non-lysosomal glucosylceramidase family.</text>
</comment>
<dbReference type="WBParaSite" id="ACRNAN_scaffold1010.g21824.t1">
    <property type="protein sequence ID" value="ACRNAN_scaffold1010.g21824.t1"/>
    <property type="gene ID" value="ACRNAN_scaffold1010.g21824"/>
</dbReference>
<sequence>MVIADKDSITTQQSDSENSMAMVEFPTGIGWTRRGDEEPEEDRCPFNRPKIRQVYNALPFVIRYSLFWMRYFGRREKLFINTYRPLKHNKYYGVPCGGIGCGSIGRDLRGGFCKFALRPGLVERKVDFVKADQFILNIRHKGATVKQIVLCAITDIHSNKQDSTLKTWDFSLRPENVAYVGLYPRSWTKFEIPELNITVVSRQISPVIQKEYKDSSLPTTVFVFDIINQSDKEYDVCIAFTFRNGTGNRRWHDENNCHTHSFERGAIKGMMLEHTINQMPCTYALGAKAKTGMNEAGISGFDPNGSGEEIWQDLYENGSLTMKDGHTGSEKGIAVSLSTRIAPFSTTSEPLEFALAWHMPKVHFGLNRRLLTRWYAHFFSLESSAAADIAIYALEKFDCWEKQIEAWQTPILKHPHLPDWLKSALFNELYFLTDGGSIWLQYDEEWRNQEPHLSEYTIEQLKKYGRFGYLESWEYRMINTYDVHFYASFALAELYPNLEHVIQAEMNDHIERTEEKLTKYHMEGDIAPRKVKNRVPHDLGNPAKDPWLLTNAYVMHDTGKWKDLNLKFILTSFRDYYLILKRDSKFLKFIWPSIKNLIEEALQCWDRDGDGMIENFGTADQTYDAWKMCGVSAYCGSLWLASLRVAIEMAKDIGDLATSQRYELLLESAKKAYVSKLWNGKYFNFDEGSLSQSTIMADQLCGYWYLQSIEPNLVHDLLPKEYVKSSLDAIFEYNVMKFGNGRLGAVNGMCPDGKLDQFYIQADEVWTGITYALASFYIQQGDPQRGFDLAYGCYNTCYNRSGLQYQTPEAIYRKKFYRAIGYMRPLSVWSIFHALRQHYNLLDPDSDLLEPVKMWKPYSWLNENNEPSAESS</sequence>